<dbReference type="InterPro" id="IPR027417">
    <property type="entry name" value="P-loop_NTPase"/>
</dbReference>
<protein>
    <submittedName>
        <fullName evidence="5">NB-ARC domain containing protein</fullName>
    </submittedName>
</protein>
<dbReference type="PANTHER" id="PTHR33463:SF187">
    <property type="entry name" value="AND NB-ARC DOMAIN DISEASE RESISTANCE PROTEIN, PUTATIVE-RELATED"/>
    <property type="match status" value="1"/>
</dbReference>
<reference evidence="6" key="1">
    <citation type="submission" date="2016-06" db="EMBL/GenBank/DDBJ databases">
        <title>Parallel loss of symbiosis genes in relatives of nitrogen-fixing non-legume Parasponia.</title>
        <authorList>
            <person name="Van Velzen R."/>
            <person name="Holmer R."/>
            <person name="Bu F."/>
            <person name="Rutten L."/>
            <person name="Van Zeijl A."/>
            <person name="Liu W."/>
            <person name="Santuari L."/>
            <person name="Cao Q."/>
            <person name="Sharma T."/>
            <person name="Shen D."/>
            <person name="Roswanjaya Y."/>
            <person name="Wardhani T."/>
            <person name="Kalhor M.S."/>
            <person name="Jansen J."/>
            <person name="Van den Hoogen J."/>
            <person name="Gungor B."/>
            <person name="Hartog M."/>
            <person name="Hontelez J."/>
            <person name="Verver J."/>
            <person name="Yang W.-C."/>
            <person name="Schijlen E."/>
            <person name="Repin R."/>
            <person name="Schilthuizen M."/>
            <person name="Schranz E."/>
            <person name="Heidstra R."/>
            <person name="Miyata K."/>
            <person name="Fedorova E."/>
            <person name="Kohlen W."/>
            <person name="Bisseling T."/>
            <person name="Smit S."/>
            <person name="Geurts R."/>
        </authorList>
    </citation>
    <scope>NUCLEOTIDE SEQUENCE [LARGE SCALE GENOMIC DNA]</scope>
    <source>
        <strain evidence="6">cv. RG33-2</strain>
    </source>
</reference>
<dbReference type="InterPro" id="IPR002182">
    <property type="entry name" value="NB-ARC"/>
</dbReference>
<evidence type="ECO:0000256" key="2">
    <source>
        <dbReference type="ARBA" id="ARBA00022821"/>
    </source>
</evidence>
<keyword evidence="6" id="KW-1185">Reference proteome</keyword>
<dbReference type="AlphaFoldDB" id="A0A2P5FLS6"/>
<keyword evidence="2" id="KW-0611">Plant defense</keyword>
<organism evidence="5 6">
    <name type="scientific">Trema orientale</name>
    <name type="common">Charcoal tree</name>
    <name type="synonym">Celtis orientalis</name>
    <dbReference type="NCBI Taxonomy" id="63057"/>
    <lineage>
        <taxon>Eukaryota</taxon>
        <taxon>Viridiplantae</taxon>
        <taxon>Streptophyta</taxon>
        <taxon>Embryophyta</taxon>
        <taxon>Tracheophyta</taxon>
        <taxon>Spermatophyta</taxon>
        <taxon>Magnoliopsida</taxon>
        <taxon>eudicotyledons</taxon>
        <taxon>Gunneridae</taxon>
        <taxon>Pentapetalae</taxon>
        <taxon>rosids</taxon>
        <taxon>fabids</taxon>
        <taxon>Rosales</taxon>
        <taxon>Cannabaceae</taxon>
        <taxon>Trema</taxon>
    </lineage>
</organism>
<feature type="domain" description="NB-ARC" evidence="4">
    <location>
        <begin position="98"/>
        <end position="261"/>
    </location>
</feature>
<gene>
    <name evidence="5" type="ORF">TorRG33x02_053490</name>
</gene>
<name>A0A2P5FLS6_TREOI</name>
<dbReference type="EMBL" id="JXTC01000022">
    <property type="protein sequence ID" value="PON98734.1"/>
    <property type="molecule type" value="Genomic_DNA"/>
</dbReference>
<dbReference type="OrthoDB" id="1727490at2759"/>
<dbReference type="STRING" id="63057.A0A2P5FLS6"/>
<dbReference type="Gene3D" id="3.40.50.300">
    <property type="entry name" value="P-loop containing nucleotide triphosphate hydrolases"/>
    <property type="match status" value="1"/>
</dbReference>
<evidence type="ECO:0000259" key="4">
    <source>
        <dbReference type="Pfam" id="PF00931"/>
    </source>
</evidence>
<dbReference type="Pfam" id="PF00931">
    <property type="entry name" value="NB-ARC"/>
    <property type="match status" value="1"/>
</dbReference>
<dbReference type="Proteomes" id="UP000237000">
    <property type="component" value="Unassembled WGS sequence"/>
</dbReference>
<dbReference type="GO" id="GO:0005524">
    <property type="term" value="F:ATP binding"/>
    <property type="evidence" value="ECO:0007669"/>
    <property type="project" value="UniProtKB-KW"/>
</dbReference>
<comment type="caution">
    <text evidence="5">The sequence shown here is derived from an EMBL/GenBank/DDBJ whole genome shotgun (WGS) entry which is preliminary data.</text>
</comment>
<dbReference type="GO" id="GO:0043531">
    <property type="term" value="F:ADP binding"/>
    <property type="evidence" value="ECO:0007669"/>
    <property type="project" value="InterPro"/>
</dbReference>
<accession>A0A2P5FLS6</accession>
<keyword evidence="1" id="KW-0547">Nucleotide-binding</keyword>
<keyword evidence="3" id="KW-0067">ATP-binding</keyword>
<evidence type="ECO:0000256" key="3">
    <source>
        <dbReference type="ARBA" id="ARBA00022840"/>
    </source>
</evidence>
<dbReference type="GO" id="GO:0006952">
    <property type="term" value="P:defense response"/>
    <property type="evidence" value="ECO:0007669"/>
    <property type="project" value="UniProtKB-KW"/>
</dbReference>
<dbReference type="SUPFAM" id="SSF52540">
    <property type="entry name" value="P-loop containing nucleoside triphosphate hydrolases"/>
    <property type="match status" value="1"/>
</dbReference>
<proteinExistence type="predicted"/>
<dbReference type="PRINTS" id="PR00364">
    <property type="entry name" value="DISEASERSIST"/>
</dbReference>
<evidence type="ECO:0000313" key="6">
    <source>
        <dbReference type="Proteomes" id="UP000237000"/>
    </source>
</evidence>
<evidence type="ECO:0000256" key="1">
    <source>
        <dbReference type="ARBA" id="ARBA00022741"/>
    </source>
</evidence>
<dbReference type="InterPro" id="IPR042197">
    <property type="entry name" value="Apaf_helical"/>
</dbReference>
<dbReference type="Gene3D" id="1.10.8.430">
    <property type="entry name" value="Helical domain of apoptotic protease-activating factors"/>
    <property type="match status" value="1"/>
</dbReference>
<dbReference type="InterPro" id="IPR050905">
    <property type="entry name" value="Plant_NBS-LRR"/>
</dbReference>
<dbReference type="PANTHER" id="PTHR33463">
    <property type="entry name" value="NB-ARC DOMAIN-CONTAINING PROTEIN-RELATED"/>
    <property type="match status" value="1"/>
</dbReference>
<sequence length="436" mass="48242">MGDYDGGRFDIQIMLAVKSFNSSVAQDTKPDTSTTGGTSNSLMNPATILGLETKLQTLQNLKNDTNKEFVGAEIDRLTSKLDKGGLPLPPRLVGNVFEQTVDAVCQWVENDPDVSVIGLWGSEGLGKTAVARHIHAKLDSHPDFFVSWVDVPPAFSIDDLQNEIAESLHVDISYDVDHTKRMTQLLKPLEAYKTAFKKSVLILDSVSTTPIPPDQLGIPSDSCTIILTTRSLELCQLTGCQKTVQLEPLSFEDSWELFVEKHGTAILPRLDAIARSIVRECDGVPLGIVTLARCLSLKHVFKREWNAALGKLTAEGGGGGVDQSDPMPTKLFRILRCCYDLLKDWELQRCFIYCGLHAEDSITTRDLMMFSLIDDGVIYSLSLPTTIKKGHEILNKLEDLCLVEGGTDLKGRKYVFMNKSLSDLAMKIAKSRYFLK</sequence>
<dbReference type="InParanoid" id="A0A2P5FLS6"/>
<evidence type="ECO:0000313" key="5">
    <source>
        <dbReference type="EMBL" id="PON98734.1"/>
    </source>
</evidence>